<dbReference type="AlphaFoldDB" id="A0A934SMK7"/>
<comment type="similarity">
    <text evidence="2">Belongs to the type III secretion exporter family.</text>
</comment>
<evidence type="ECO:0000256" key="9">
    <source>
        <dbReference type="SAM" id="Phobius"/>
    </source>
</evidence>
<dbReference type="InterPro" id="IPR006135">
    <property type="entry name" value="T3SS_substrate_exporter"/>
</dbReference>
<dbReference type="GO" id="GO:0005886">
    <property type="term" value="C:plasma membrane"/>
    <property type="evidence" value="ECO:0007669"/>
    <property type="project" value="UniProtKB-SubCell"/>
</dbReference>
<organism evidence="10 11">
    <name type="scientific">Noviherbaspirillum pedocola</name>
    <dbReference type="NCBI Taxonomy" id="2801341"/>
    <lineage>
        <taxon>Bacteria</taxon>
        <taxon>Pseudomonadati</taxon>
        <taxon>Pseudomonadota</taxon>
        <taxon>Betaproteobacteria</taxon>
        <taxon>Burkholderiales</taxon>
        <taxon>Oxalobacteraceae</taxon>
        <taxon>Noviherbaspirillum</taxon>
    </lineage>
</organism>
<keyword evidence="3" id="KW-1003">Cell membrane</keyword>
<dbReference type="PANTHER" id="PTHR30531">
    <property type="entry name" value="FLAGELLAR BIOSYNTHETIC PROTEIN FLHB"/>
    <property type="match status" value="1"/>
</dbReference>
<dbReference type="EMBL" id="JAEPBG010000001">
    <property type="protein sequence ID" value="MBK4733245.1"/>
    <property type="molecule type" value="Genomic_DNA"/>
</dbReference>
<protein>
    <submittedName>
        <fullName evidence="10">Type III secretion system export apparatus subunit SctU</fullName>
    </submittedName>
</protein>
<feature type="compositionally biased region" description="Basic and acidic residues" evidence="8">
    <location>
        <begin position="7"/>
        <end position="23"/>
    </location>
</feature>
<evidence type="ECO:0000256" key="1">
    <source>
        <dbReference type="ARBA" id="ARBA00004651"/>
    </source>
</evidence>
<evidence type="ECO:0000256" key="3">
    <source>
        <dbReference type="ARBA" id="ARBA00022475"/>
    </source>
</evidence>
<feature type="region of interest" description="Disordered" evidence="8">
    <location>
        <begin position="1"/>
        <end position="23"/>
    </location>
</feature>
<dbReference type="InterPro" id="IPR029025">
    <property type="entry name" value="T3SS_substrate_exporter_C"/>
</dbReference>
<name>A0A934SMK7_9BURK</name>
<dbReference type="Gene3D" id="3.40.1690.10">
    <property type="entry name" value="secretion proteins EscU"/>
    <property type="match status" value="1"/>
</dbReference>
<evidence type="ECO:0000313" key="11">
    <source>
        <dbReference type="Proteomes" id="UP000622890"/>
    </source>
</evidence>
<evidence type="ECO:0000256" key="6">
    <source>
        <dbReference type="ARBA" id="ARBA00023026"/>
    </source>
</evidence>
<evidence type="ECO:0000256" key="7">
    <source>
        <dbReference type="ARBA" id="ARBA00023136"/>
    </source>
</evidence>
<dbReference type="InterPro" id="IPR006307">
    <property type="entry name" value="BsaZ-like"/>
</dbReference>
<sequence length="352" mass="38882">MSEEKTEEPTPHKLRKAREEGQVPKSKDFTQTLLLGSLFVYTIADSSRLIRHMAQIIVMPSYLHGVEFRNAYGQALTSMVTDALLLLLPYLILVLLIGIFAEAVQTGLVFSFKPIMPKGEKLNPVSNLKQMFAMKNIIEFIKSNLKVIALSAVVYMVLRNSLDLLVHVPPAGIVAAGVALGAIMEKLVIFTFLLFGVIALADLVYQRYEYRKGLRMSLDEVKKEYKELEGDPHMKGHRKQVGREIAMGEGVQKTKKASVVVTNPTHLAVSLYYKDGETPLPIVLNKGSGAVAHAIVKVARDAGIPVMQNVPLARGLMAEAMVGQYIPSELVEPVAEVLLALRRLAQEHGEWS</sequence>
<evidence type="ECO:0000313" key="10">
    <source>
        <dbReference type="EMBL" id="MBK4733245.1"/>
    </source>
</evidence>
<dbReference type="NCBIfam" id="TIGR01404">
    <property type="entry name" value="FlhB_rel_III"/>
    <property type="match status" value="1"/>
</dbReference>
<keyword evidence="6" id="KW-0843">Virulence</keyword>
<comment type="subcellular location">
    <subcellularLocation>
        <location evidence="1">Cell membrane</location>
        <topology evidence="1">Multi-pass membrane protein</topology>
    </subcellularLocation>
</comment>
<keyword evidence="4 9" id="KW-0812">Transmembrane</keyword>
<dbReference type="Proteomes" id="UP000622890">
    <property type="component" value="Unassembled WGS sequence"/>
</dbReference>
<dbReference type="RefSeq" id="WP_200589905.1">
    <property type="nucleotide sequence ID" value="NZ_JAEPBG010000001.1"/>
</dbReference>
<keyword evidence="5 9" id="KW-1133">Transmembrane helix</keyword>
<evidence type="ECO:0000256" key="5">
    <source>
        <dbReference type="ARBA" id="ARBA00022989"/>
    </source>
</evidence>
<reference evidence="10" key="1">
    <citation type="submission" date="2021-01" db="EMBL/GenBank/DDBJ databases">
        <title>Genome sequence of strain Noviherbaspirillum sp. DKR-6.</title>
        <authorList>
            <person name="Chaudhary D.K."/>
        </authorList>
    </citation>
    <scope>NUCLEOTIDE SEQUENCE</scope>
    <source>
        <strain evidence="10">DKR-6</strain>
    </source>
</reference>
<keyword evidence="11" id="KW-1185">Reference proteome</keyword>
<gene>
    <name evidence="10" type="primary">sctU</name>
    <name evidence="10" type="ORF">JJB74_01250</name>
</gene>
<evidence type="ECO:0000256" key="8">
    <source>
        <dbReference type="SAM" id="MobiDB-lite"/>
    </source>
</evidence>
<proteinExistence type="inferred from homology"/>
<dbReference type="PANTHER" id="PTHR30531:SF14">
    <property type="entry name" value="SURFACE PRESENTATION OF ANTIGENS PROTEIN SPAS"/>
    <property type="match status" value="1"/>
</dbReference>
<accession>A0A934SMK7</accession>
<dbReference type="Gene3D" id="6.10.250.2080">
    <property type="match status" value="1"/>
</dbReference>
<keyword evidence="7 9" id="KW-0472">Membrane</keyword>
<dbReference type="GO" id="GO:0009306">
    <property type="term" value="P:protein secretion"/>
    <property type="evidence" value="ECO:0007669"/>
    <property type="project" value="InterPro"/>
</dbReference>
<dbReference type="SUPFAM" id="SSF160544">
    <property type="entry name" value="EscU C-terminal domain-like"/>
    <property type="match status" value="1"/>
</dbReference>
<evidence type="ECO:0000256" key="4">
    <source>
        <dbReference type="ARBA" id="ARBA00022692"/>
    </source>
</evidence>
<comment type="caution">
    <text evidence="10">The sequence shown here is derived from an EMBL/GenBank/DDBJ whole genome shotgun (WGS) entry which is preliminary data.</text>
</comment>
<evidence type="ECO:0000256" key="2">
    <source>
        <dbReference type="ARBA" id="ARBA00010690"/>
    </source>
</evidence>
<feature type="transmembrane region" description="Helical" evidence="9">
    <location>
        <begin position="137"/>
        <end position="158"/>
    </location>
</feature>
<feature type="transmembrane region" description="Helical" evidence="9">
    <location>
        <begin position="87"/>
        <end position="112"/>
    </location>
</feature>
<feature type="transmembrane region" description="Helical" evidence="9">
    <location>
        <begin position="187"/>
        <end position="205"/>
    </location>
</feature>
<dbReference type="Pfam" id="PF01312">
    <property type="entry name" value="Bac_export_2"/>
    <property type="match status" value="1"/>
</dbReference>
<dbReference type="PRINTS" id="PR00950">
    <property type="entry name" value="TYPE3IMSPROT"/>
</dbReference>